<comment type="caution">
    <text evidence="1">The sequence shown here is derived from an EMBL/GenBank/DDBJ whole genome shotgun (WGS) entry which is preliminary data.</text>
</comment>
<protein>
    <submittedName>
        <fullName evidence="1">Uncharacterized protein</fullName>
    </submittedName>
</protein>
<dbReference type="EMBL" id="AQHR01000047">
    <property type="protein sequence ID" value="EON77930.1"/>
    <property type="molecule type" value="Genomic_DNA"/>
</dbReference>
<name>R7ZUV7_9BACT</name>
<keyword evidence="2" id="KW-1185">Reference proteome</keyword>
<evidence type="ECO:0000313" key="1">
    <source>
        <dbReference type="EMBL" id="EON77930.1"/>
    </source>
</evidence>
<organism evidence="1 2">
    <name type="scientific">Lunatimonas lonarensis</name>
    <dbReference type="NCBI Taxonomy" id="1232681"/>
    <lineage>
        <taxon>Bacteria</taxon>
        <taxon>Pseudomonadati</taxon>
        <taxon>Bacteroidota</taxon>
        <taxon>Cytophagia</taxon>
        <taxon>Cytophagales</taxon>
        <taxon>Cyclobacteriaceae</taxon>
    </lineage>
</organism>
<reference evidence="1 2" key="1">
    <citation type="submission" date="2013-02" db="EMBL/GenBank/DDBJ databases">
        <title>A novel strain isolated from Lonar lake, Maharashtra, India.</title>
        <authorList>
            <person name="Singh A."/>
        </authorList>
    </citation>
    <scope>NUCLEOTIDE SEQUENCE [LARGE SCALE GENOMIC DNA]</scope>
    <source>
        <strain evidence="1 2">AK24</strain>
    </source>
</reference>
<proteinExistence type="predicted"/>
<gene>
    <name evidence="1" type="ORF">ADIS_1589</name>
</gene>
<sequence>MGFIGGAFLVDGRRRRVGVKVQDGLHDALSAAWTACVVVVFLKMERIGLPIKKHL</sequence>
<dbReference type="Proteomes" id="UP000013909">
    <property type="component" value="Unassembled WGS sequence"/>
</dbReference>
<dbReference type="AlphaFoldDB" id="R7ZUV7"/>
<evidence type="ECO:0000313" key="2">
    <source>
        <dbReference type="Proteomes" id="UP000013909"/>
    </source>
</evidence>
<accession>R7ZUV7</accession>